<evidence type="ECO:0000313" key="2">
    <source>
        <dbReference type="Proteomes" id="UP000231322"/>
    </source>
</evidence>
<organism evidence="1 2">
    <name type="scientific">Clostridium combesii</name>
    <dbReference type="NCBI Taxonomy" id="39481"/>
    <lineage>
        <taxon>Bacteria</taxon>
        <taxon>Bacillati</taxon>
        <taxon>Bacillota</taxon>
        <taxon>Clostridia</taxon>
        <taxon>Eubacteriales</taxon>
        <taxon>Clostridiaceae</taxon>
        <taxon>Clostridium</taxon>
    </lineage>
</organism>
<sequence>MGNKEILYSLNENLRIQYDMRAFKDYIKLNEERQIVMDSIKKDGKVYS</sequence>
<proteinExistence type="predicted"/>
<dbReference type="EMBL" id="PEIK01000005">
    <property type="protein sequence ID" value="PIH04562.1"/>
    <property type="molecule type" value="Genomic_DNA"/>
</dbReference>
<comment type="caution">
    <text evidence="1">The sequence shown here is derived from an EMBL/GenBank/DDBJ whole genome shotgun (WGS) entry which is preliminary data.</text>
</comment>
<reference evidence="1 2" key="1">
    <citation type="submission" date="2017-10" db="EMBL/GenBank/DDBJ databases">
        <title>Reclassification of Eubacterium combesii and discrepancies in the nomenclature of botulinum neurotoxin producing clostridia. Request for an Opinion.</title>
        <authorList>
            <person name="Dobritsa A.P."/>
            <person name="Kutumbaka K.K."/>
            <person name="Samadpour M."/>
        </authorList>
    </citation>
    <scope>NUCLEOTIDE SEQUENCE [LARGE SCALE GENOMIC DNA]</scope>
    <source>
        <strain evidence="1 2">DSM 20696</strain>
    </source>
</reference>
<protein>
    <submittedName>
        <fullName evidence="1">Uncharacterized protein</fullName>
    </submittedName>
</protein>
<name>A0A2G7HJR2_9CLOT</name>
<evidence type="ECO:0000313" key="1">
    <source>
        <dbReference type="EMBL" id="PIH04562.1"/>
    </source>
</evidence>
<dbReference type="AlphaFoldDB" id="A0A2G7HJR2"/>
<gene>
    <name evidence="1" type="ORF">CS538_08160</name>
</gene>
<keyword evidence="2" id="KW-1185">Reference proteome</keyword>
<dbReference type="Proteomes" id="UP000231322">
    <property type="component" value="Unassembled WGS sequence"/>
</dbReference>
<accession>A0A2G7HJR2</accession>